<organism evidence="8 9">
    <name type="scientific">Aerophobetes bacterium</name>
    <dbReference type="NCBI Taxonomy" id="2030807"/>
    <lineage>
        <taxon>Bacteria</taxon>
        <taxon>Candidatus Aerophobota</taxon>
    </lineage>
</organism>
<comment type="caution">
    <text evidence="8">The sequence shown here is derived from an EMBL/GenBank/DDBJ whole genome shotgun (WGS) entry which is preliminary data.</text>
</comment>
<name>A0A523UKN7_UNCAE</name>
<keyword evidence="3 7" id="KW-0479">Metal-binding</keyword>
<feature type="binding site" evidence="7">
    <location>
        <position position="75"/>
    </location>
    <ligand>
        <name>[2Fe-2S] cluster</name>
        <dbReference type="ChEBI" id="CHEBI:190135"/>
    </ligand>
</feature>
<evidence type="ECO:0000256" key="5">
    <source>
        <dbReference type="ARBA" id="ARBA00023014"/>
    </source>
</evidence>
<dbReference type="EMBL" id="SOJK01000291">
    <property type="protein sequence ID" value="TET43098.1"/>
    <property type="molecule type" value="Genomic_DNA"/>
</dbReference>
<feature type="binding site" evidence="7">
    <location>
        <position position="80"/>
    </location>
    <ligand>
        <name>[2Fe-2S] cluster</name>
        <dbReference type="ChEBI" id="CHEBI:190135"/>
    </ligand>
</feature>
<dbReference type="Gene3D" id="3.40.30.10">
    <property type="entry name" value="Glutaredoxin"/>
    <property type="match status" value="1"/>
</dbReference>
<protein>
    <submittedName>
        <fullName evidence="8">NAD(P)H-dependent oxidoreductase subunit E</fullName>
    </submittedName>
</protein>
<dbReference type="InterPro" id="IPR041921">
    <property type="entry name" value="NuoE_N"/>
</dbReference>
<dbReference type="InterPro" id="IPR036249">
    <property type="entry name" value="Thioredoxin-like_sf"/>
</dbReference>
<dbReference type="InterPro" id="IPR002023">
    <property type="entry name" value="NuoE-like"/>
</dbReference>
<dbReference type="Pfam" id="PF01257">
    <property type="entry name" value="2Fe-2S_thioredx"/>
    <property type="match status" value="1"/>
</dbReference>
<dbReference type="SUPFAM" id="SSF52833">
    <property type="entry name" value="Thioredoxin-like"/>
    <property type="match status" value="1"/>
</dbReference>
<sequence length="160" mass="17867">MESAVDLIVKKYKQKPWALVSILQDTQDNIGYLPEDLLRQVAKKMEIPLPQIYGVATFFKSLNLTPQGKHQITCCLGTACHVRGAPRVVDEITNLLKVEPGETTKDGEYTLKVVNCVGACAIGPVVIRDDKYYGKMSASKVKNLLVKHRRMNHEKGEKSI</sequence>
<proteinExistence type="inferred from homology"/>
<evidence type="ECO:0000313" key="8">
    <source>
        <dbReference type="EMBL" id="TET43098.1"/>
    </source>
</evidence>
<accession>A0A523UKN7</accession>
<dbReference type="CDD" id="cd03064">
    <property type="entry name" value="TRX_Fd_NuoE"/>
    <property type="match status" value="1"/>
</dbReference>
<evidence type="ECO:0000256" key="6">
    <source>
        <dbReference type="ARBA" id="ARBA00034078"/>
    </source>
</evidence>
<dbReference type="Gene3D" id="1.10.10.1590">
    <property type="entry name" value="NADH-quinone oxidoreductase subunit E"/>
    <property type="match status" value="1"/>
</dbReference>
<feature type="binding site" evidence="7">
    <location>
        <position position="116"/>
    </location>
    <ligand>
        <name>[2Fe-2S] cluster</name>
        <dbReference type="ChEBI" id="CHEBI:190135"/>
    </ligand>
</feature>
<keyword evidence="4 7" id="KW-0408">Iron</keyword>
<keyword evidence="2 7" id="KW-0001">2Fe-2S</keyword>
<comment type="similarity">
    <text evidence="1">Belongs to the complex I 24 kDa subunit family.</text>
</comment>
<dbReference type="AlphaFoldDB" id="A0A523UKN7"/>
<evidence type="ECO:0000256" key="1">
    <source>
        <dbReference type="ARBA" id="ARBA00010643"/>
    </source>
</evidence>
<dbReference type="InterPro" id="IPR042128">
    <property type="entry name" value="NuoE_dom"/>
</dbReference>
<evidence type="ECO:0000313" key="9">
    <source>
        <dbReference type="Proteomes" id="UP000320679"/>
    </source>
</evidence>
<dbReference type="GO" id="GO:0046872">
    <property type="term" value="F:metal ion binding"/>
    <property type="evidence" value="ECO:0007669"/>
    <property type="project" value="UniProtKB-KW"/>
</dbReference>
<dbReference type="Proteomes" id="UP000320679">
    <property type="component" value="Unassembled WGS sequence"/>
</dbReference>
<dbReference type="PIRSF" id="PIRSF000216">
    <property type="entry name" value="NADH_DH_24kDa"/>
    <property type="match status" value="1"/>
</dbReference>
<evidence type="ECO:0000256" key="4">
    <source>
        <dbReference type="ARBA" id="ARBA00023004"/>
    </source>
</evidence>
<dbReference type="InterPro" id="IPR028431">
    <property type="entry name" value="NADP_DH_HndA-like"/>
</dbReference>
<comment type="cofactor">
    <cofactor evidence="6">
        <name>[2Fe-2S] cluster</name>
        <dbReference type="ChEBI" id="CHEBI:190135"/>
    </cofactor>
</comment>
<comment type="cofactor">
    <cofactor evidence="7">
        <name>[2Fe-2S] cluster</name>
        <dbReference type="ChEBI" id="CHEBI:190135"/>
    </cofactor>
    <text evidence="7">Binds 1 [2Fe-2S] cluster.</text>
</comment>
<dbReference type="PANTHER" id="PTHR43342:SF1">
    <property type="entry name" value="BIFURCATING [FEFE] HYDROGENASE GAMMA SUBUNIT"/>
    <property type="match status" value="1"/>
</dbReference>
<evidence type="ECO:0000256" key="7">
    <source>
        <dbReference type="PIRSR" id="PIRSR000216-1"/>
    </source>
</evidence>
<reference evidence="8 9" key="1">
    <citation type="submission" date="2019-03" db="EMBL/GenBank/DDBJ databases">
        <title>Metabolic potential of uncultured bacteria and archaea associated with petroleum seepage in deep-sea sediments.</title>
        <authorList>
            <person name="Dong X."/>
            <person name="Hubert C."/>
        </authorList>
    </citation>
    <scope>NUCLEOTIDE SEQUENCE [LARGE SCALE GENOMIC DNA]</scope>
    <source>
        <strain evidence="8">E29_bin78</strain>
    </source>
</reference>
<keyword evidence="5 7" id="KW-0411">Iron-sulfur</keyword>
<evidence type="ECO:0000256" key="3">
    <source>
        <dbReference type="ARBA" id="ARBA00022723"/>
    </source>
</evidence>
<dbReference type="PANTHER" id="PTHR43342">
    <property type="entry name" value="NADH-QUINONE OXIDOREDUCTASE, E SUBUNIT"/>
    <property type="match status" value="1"/>
</dbReference>
<feature type="binding site" evidence="7">
    <location>
        <position position="120"/>
    </location>
    <ligand>
        <name>[2Fe-2S] cluster</name>
        <dbReference type="ChEBI" id="CHEBI:190135"/>
    </ligand>
</feature>
<gene>
    <name evidence="8" type="ORF">E3J59_06965</name>
</gene>
<dbReference type="GO" id="GO:0016491">
    <property type="term" value="F:oxidoreductase activity"/>
    <property type="evidence" value="ECO:0007669"/>
    <property type="project" value="InterPro"/>
</dbReference>
<evidence type="ECO:0000256" key="2">
    <source>
        <dbReference type="ARBA" id="ARBA00022714"/>
    </source>
</evidence>
<dbReference type="GO" id="GO:0051537">
    <property type="term" value="F:2 iron, 2 sulfur cluster binding"/>
    <property type="evidence" value="ECO:0007669"/>
    <property type="project" value="UniProtKB-KW"/>
</dbReference>